<evidence type="ECO:0000256" key="3">
    <source>
        <dbReference type="ARBA" id="ARBA00022737"/>
    </source>
</evidence>
<evidence type="ECO:0000313" key="8">
    <source>
        <dbReference type="EMBL" id="KAG6534770.1"/>
    </source>
</evidence>
<dbReference type="InterPro" id="IPR036397">
    <property type="entry name" value="RNaseH_sf"/>
</dbReference>
<proteinExistence type="inferred from homology"/>
<evidence type="ECO:0000256" key="6">
    <source>
        <dbReference type="SAM" id="MobiDB-lite"/>
    </source>
</evidence>
<dbReference type="FunFam" id="3.40.50.300:FF:001091">
    <property type="entry name" value="Probable disease resistance protein At1g61300"/>
    <property type="match status" value="1"/>
</dbReference>
<dbReference type="PRINTS" id="PR00364">
    <property type="entry name" value="DISEASERSIST"/>
</dbReference>
<dbReference type="Pfam" id="PF00665">
    <property type="entry name" value="rve"/>
    <property type="match status" value="1"/>
</dbReference>
<dbReference type="Pfam" id="PF18052">
    <property type="entry name" value="Rx_N"/>
    <property type="match status" value="1"/>
</dbReference>
<evidence type="ECO:0000259" key="7">
    <source>
        <dbReference type="PROSITE" id="PS50994"/>
    </source>
</evidence>
<dbReference type="Gene3D" id="3.30.420.10">
    <property type="entry name" value="Ribonuclease H-like superfamily/Ribonuclease H"/>
    <property type="match status" value="1"/>
</dbReference>
<dbReference type="InterPro" id="IPR041118">
    <property type="entry name" value="Rx_N"/>
</dbReference>
<dbReference type="FunFam" id="1.10.10.10:FF:000322">
    <property type="entry name" value="Probable disease resistance protein At1g63360"/>
    <property type="match status" value="1"/>
</dbReference>
<keyword evidence="2" id="KW-0433">Leucine-rich repeat</keyword>
<dbReference type="Gene3D" id="3.80.10.10">
    <property type="entry name" value="Ribonuclease Inhibitor"/>
    <property type="match status" value="1"/>
</dbReference>
<dbReference type="GO" id="GO:0009626">
    <property type="term" value="P:plant-type hypersensitive response"/>
    <property type="evidence" value="ECO:0007669"/>
    <property type="project" value="UniProtKB-ARBA"/>
</dbReference>
<dbReference type="GO" id="GO:0003676">
    <property type="term" value="F:nucleic acid binding"/>
    <property type="evidence" value="ECO:0007669"/>
    <property type="project" value="InterPro"/>
</dbReference>
<dbReference type="CDD" id="cd14798">
    <property type="entry name" value="RX-CC_like"/>
    <property type="match status" value="1"/>
</dbReference>
<dbReference type="InterPro" id="IPR001584">
    <property type="entry name" value="Integrase_cat-core"/>
</dbReference>
<dbReference type="InterPro" id="IPR027417">
    <property type="entry name" value="P-loop_NTPase"/>
</dbReference>
<evidence type="ECO:0000256" key="5">
    <source>
        <dbReference type="ARBA" id="ARBA00022821"/>
    </source>
</evidence>
<dbReference type="GO" id="GO:0043531">
    <property type="term" value="F:ADP binding"/>
    <property type="evidence" value="ECO:0007669"/>
    <property type="project" value="InterPro"/>
</dbReference>
<evidence type="ECO:0000256" key="1">
    <source>
        <dbReference type="ARBA" id="ARBA00008894"/>
    </source>
</evidence>
<dbReference type="PANTHER" id="PTHR42648:SF18">
    <property type="entry name" value="RETROTRANSPOSON, UNCLASSIFIED-LIKE PROTEIN"/>
    <property type="match status" value="1"/>
</dbReference>
<keyword evidence="9" id="KW-1185">Reference proteome</keyword>
<feature type="domain" description="Integrase catalytic" evidence="7">
    <location>
        <begin position="669"/>
        <end position="845"/>
    </location>
</feature>
<organism evidence="8 9">
    <name type="scientific">Zingiber officinale</name>
    <name type="common">Ginger</name>
    <name type="synonym">Amomum zingiber</name>
    <dbReference type="NCBI Taxonomy" id="94328"/>
    <lineage>
        <taxon>Eukaryota</taxon>
        <taxon>Viridiplantae</taxon>
        <taxon>Streptophyta</taxon>
        <taxon>Embryophyta</taxon>
        <taxon>Tracheophyta</taxon>
        <taxon>Spermatophyta</taxon>
        <taxon>Magnoliopsida</taxon>
        <taxon>Liliopsida</taxon>
        <taxon>Zingiberales</taxon>
        <taxon>Zingiberaceae</taxon>
        <taxon>Zingiber</taxon>
    </lineage>
</organism>
<dbReference type="PANTHER" id="PTHR42648">
    <property type="entry name" value="TRANSPOSASE, PUTATIVE-RELATED"/>
    <property type="match status" value="1"/>
</dbReference>
<dbReference type="InterPro" id="IPR058922">
    <property type="entry name" value="WHD_DRP"/>
</dbReference>
<gene>
    <name evidence="8" type="ORF">ZIOFF_008673</name>
</gene>
<dbReference type="GO" id="GO:0002758">
    <property type="term" value="P:innate immune response-activating signaling pathway"/>
    <property type="evidence" value="ECO:0007669"/>
    <property type="project" value="UniProtKB-ARBA"/>
</dbReference>
<evidence type="ECO:0000256" key="4">
    <source>
        <dbReference type="ARBA" id="ARBA00022741"/>
    </source>
</evidence>
<dbReference type="InterPro" id="IPR036388">
    <property type="entry name" value="WH-like_DNA-bd_sf"/>
</dbReference>
<dbReference type="InterPro" id="IPR032675">
    <property type="entry name" value="LRR_dom_sf"/>
</dbReference>
<evidence type="ECO:0000313" key="9">
    <source>
        <dbReference type="Proteomes" id="UP000734854"/>
    </source>
</evidence>
<dbReference type="SUPFAM" id="SSF52540">
    <property type="entry name" value="P-loop containing nucleoside triphosphate hydrolases"/>
    <property type="match status" value="1"/>
</dbReference>
<sequence>MYRFGQLICRKTEMASTVVNLVLGKLGELASSEVAGLLSVGAEITSLTETLALIQSRLRDADQKPRSEQSHSLQEWMRQIRNLAFEMEDLVDEYATRLGRASAAGGRKSCLRRIAAFPSRILTRHRLASCLQDIHARFQDLCKQTSQLGIQASSSWPTSSSSSSSAADARLARRLEQKLVMKASLLTHDRMIFHIKSDYMLINLYVYRYELEEDIVGFYEDMKDIKRQLFDDISSTARVVLSVVGTGGLGKTTLANKIYRSTDCTNYFQCKAWVTVSQKYGVKELLRSIAKQVFDFKDGQEKGMEELEMKEKLWEHLSNKRYLVVMDDIWEVAAWNAIKAAFPKESTGSRVLLTTRKMNVANVADVPPHELKFWNVEESWNLFCRKAFRTPYCPPEFERFKEDIFKKTKGLPLAIVVLGGLLRGTSQASDWRKKLEHISREFREGEDQIQRILALSYHDLPHHLKPCFLYFAAFPEDYIISSGRITRLWIAEGFIQTKEKVDQAMEDLAEAYLNDLTDRSMLQMKMKGRMYYSHEVRIHDLLLDLARHEARELNFFRSIDDIGDDPRALRRLSVNDHISLNCSTTKLRSLVIYPNDDFQRTLAVTIPGAKFLRVLDLQELPIEHLPKEIGYLILLSLKELSGKSMVQGLPHIEGKQHVCEGCAFGKQHRLPFPKGVSWRAKEKLELIHTDVCGPMDTLSHAQNRYFILFIDDHTRMTWVYFMRQKSEVFMIFKKFKSLVEKQSGCFIKTLRSDRGKEYTSKEFHNFCEDEGVERQLTVRYTPQQNGVTERKNQTIVEMAKSMMHEKGLPKIFWAEAVYTAVYLSNRCPTTAIPNKTPFEAWSGRRPSVNHLKVFGSICYSQIPKQKRSKLDESSERCIFVGYSTMSKGYRLFNLQLGQVIISRDVQVDENALWNWEENKVEKKDILISTDKEDEIEPSTPDSSSSQPNEESSTDPTSSNSSSPSATPKRYRSLSDIYATCNYCSIEPENFAEAIKEEPWKKAMEEESPSHFHLGAAKRVLRYVQGTTDLGLSFQKNHALNLVGYCDSDLGGSLDDMKSTSGYCFSFGSAIFSWVSKKQQSVAQSSAEAEYISASVATSQAIWLRKILADLGHHQIEGTVLHCDNKSAIAMAKNPVHHNRTRHIALKHHFIRQAIEDKEIQLDMSSSDEDALANAVQNLSRLEKLGLVGESLPMSVLTSSSYHHIQFLNLWGPLARPARIHIEAENSRMFSNLISLLICQTRLEKDEDIAMLASHTNLQILRLHSDAFVGRVLVFPKGGFPRLQEIELHSLSTLEQWEVEEGAMTLLRDLRLWDCRNLRMLPEGLVRLTELKQIEISGMEMIERRVDKDTGEDYHKIKHVPCIEIN</sequence>
<feature type="compositionally biased region" description="Low complexity" evidence="6">
    <location>
        <begin position="942"/>
        <end position="967"/>
    </location>
</feature>
<dbReference type="Gene3D" id="1.10.8.430">
    <property type="entry name" value="Helical domain of apoptotic protease-activating factors"/>
    <property type="match status" value="1"/>
</dbReference>
<protein>
    <recommendedName>
        <fullName evidence="7">Integrase catalytic domain-containing protein</fullName>
    </recommendedName>
</protein>
<dbReference type="SUPFAM" id="SSF53098">
    <property type="entry name" value="Ribonuclease H-like"/>
    <property type="match status" value="1"/>
</dbReference>
<keyword evidence="4" id="KW-0547">Nucleotide-binding</keyword>
<reference evidence="8 9" key="1">
    <citation type="submission" date="2020-08" db="EMBL/GenBank/DDBJ databases">
        <title>Plant Genome Project.</title>
        <authorList>
            <person name="Zhang R.-G."/>
        </authorList>
    </citation>
    <scope>NUCLEOTIDE SEQUENCE [LARGE SCALE GENOMIC DNA]</scope>
    <source>
        <tissue evidence="8">Rhizome</tissue>
    </source>
</reference>
<dbReference type="InterPro" id="IPR042197">
    <property type="entry name" value="Apaf_helical"/>
</dbReference>
<dbReference type="InterPro" id="IPR002182">
    <property type="entry name" value="NB-ARC"/>
</dbReference>
<dbReference type="Gene3D" id="1.20.5.4130">
    <property type="match status" value="1"/>
</dbReference>
<dbReference type="CDD" id="cd09272">
    <property type="entry name" value="RNase_HI_RT_Ty1"/>
    <property type="match status" value="1"/>
</dbReference>
<evidence type="ECO:0000256" key="2">
    <source>
        <dbReference type="ARBA" id="ARBA00022614"/>
    </source>
</evidence>
<dbReference type="InterPro" id="IPR012337">
    <property type="entry name" value="RNaseH-like_sf"/>
</dbReference>
<dbReference type="InterPro" id="IPR038005">
    <property type="entry name" value="RX-like_CC"/>
</dbReference>
<comment type="caution">
    <text evidence="8">The sequence shown here is derived from an EMBL/GenBank/DDBJ whole genome shotgun (WGS) entry which is preliminary data.</text>
</comment>
<dbReference type="Pfam" id="PF23559">
    <property type="entry name" value="WHD_DRP"/>
    <property type="match status" value="1"/>
</dbReference>
<dbReference type="Gene3D" id="1.10.10.10">
    <property type="entry name" value="Winged helix-like DNA-binding domain superfamily/Winged helix DNA-binding domain"/>
    <property type="match status" value="1"/>
</dbReference>
<keyword evidence="3" id="KW-0677">Repeat</keyword>
<dbReference type="Pfam" id="PF25597">
    <property type="entry name" value="SH3_retrovirus"/>
    <property type="match status" value="1"/>
</dbReference>
<dbReference type="GO" id="GO:0042742">
    <property type="term" value="P:defense response to bacterium"/>
    <property type="evidence" value="ECO:0007669"/>
    <property type="project" value="UniProtKB-ARBA"/>
</dbReference>
<accession>A0A8J5I3Q8</accession>
<dbReference type="Pfam" id="PF00931">
    <property type="entry name" value="NB-ARC"/>
    <property type="match status" value="1"/>
</dbReference>
<feature type="region of interest" description="Disordered" evidence="6">
    <location>
        <begin position="928"/>
        <end position="968"/>
    </location>
</feature>
<dbReference type="EMBL" id="JACMSC010000002">
    <property type="protein sequence ID" value="KAG6534770.1"/>
    <property type="molecule type" value="Genomic_DNA"/>
</dbReference>
<dbReference type="GO" id="GO:0015074">
    <property type="term" value="P:DNA integration"/>
    <property type="evidence" value="ECO:0007669"/>
    <property type="project" value="InterPro"/>
</dbReference>
<keyword evidence="5" id="KW-0611">Plant defense</keyword>
<dbReference type="SUPFAM" id="SSF52058">
    <property type="entry name" value="L domain-like"/>
    <property type="match status" value="1"/>
</dbReference>
<dbReference type="Gene3D" id="3.40.50.300">
    <property type="entry name" value="P-loop containing nucleotide triphosphate hydrolases"/>
    <property type="match status" value="1"/>
</dbReference>
<name>A0A8J5I3Q8_ZINOF</name>
<dbReference type="PROSITE" id="PS50994">
    <property type="entry name" value="INTEGRASE"/>
    <property type="match status" value="1"/>
</dbReference>
<comment type="similarity">
    <text evidence="1">Belongs to the disease resistance NB-LRR family.</text>
</comment>
<dbReference type="Proteomes" id="UP000734854">
    <property type="component" value="Unassembled WGS sequence"/>
</dbReference>
<dbReference type="InterPro" id="IPR039537">
    <property type="entry name" value="Retrotran_Ty1/copia-like"/>
</dbReference>
<dbReference type="InterPro" id="IPR057670">
    <property type="entry name" value="SH3_retrovirus"/>
</dbReference>